<dbReference type="EMBL" id="JAHOEL010000082">
    <property type="protein sequence ID" value="MBV3393528.1"/>
    <property type="molecule type" value="Genomic_DNA"/>
</dbReference>
<dbReference type="RefSeq" id="WP_217748180.1">
    <property type="nucleotide sequence ID" value="NZ_JAHOEB010000084.1"/>
</dbReference>
<name>A0AAW4MWD6_9FIRM</name>
<sequence>MDVNFQQGYEYFRKHADTFVGAVDGADFGLERVSYFNEVQSEIDKLEKSINGFLGDNTPVKQLKGDVAEFFIGHTFNVNAALNHSESRVDIIRSNKLASPDMVGIAGDVKGMKYGLKFYSTGEESAKQQAMSVFERFAKYKAHGGIDDLETYLTKHNYTEIDAILNDPIYSGQIRIIPADQLESATQWLKRMIATESARRPELVERYRDTLKLLETKIRDSHSSESIALTKAEAEKLALTAKEGRFKAADYGLSAPDIINIDLLIKEAYKAGVTAAVISLVLKVGPEIYKTIEYLLKNGEIEEEQFKKIGFAAVSGTSEGFIRGSIAASITYTCKSGLLGASMENIEPSVVGAVVVLTMNVIKGSYAVAIGKKTRTEVANEIVKDTFISACALIGGGISQMFIKLPVFGYLMGSFVGSIIGSFTYDYGYKKALSFCIDTGFTLFGLVEQDYTLPDDMIKQIGIETFNYETFKVEGFKPDTFEVNSFTFDTFEPDNLKLTFLRRGVIGISKIGYV</sequence>
<proteinExistence type="predicted"/>
<accession>A0AAW4MWD6</accession>
<reference evidence="2 5" key="1">
    <citation type="submission" date="2021-06" db="EMBL/GenBank/DDBJ databases">
        <title>Collection of gut derived symbiotic bacterial strains cultured from healthy donors.</title>
        <authorList>
            <person name="Lin H."/>
            <person name="Littmann E."/>
            <person name="Pamer E.G."/>
        </authorList>
    </citation>
    <scope>NUCLEOTIDE SEQUENCE</scope>
    <source>
        <strain evidence="3 5">MSK.21.70</strain>
        <strain evidence="2">MSK.21.82</strain>
    </source>
</reference>
<organism evidence="2 4">
    <name type="scientific">Catenibacterium mitsuokai</name>
    <dbReference type="NCBI Taxonomy" id="100886"/>
    <lineage>
        <taxon>Bacteria</taxon>
        <taxon>Bacillati</taxon>
        <taxon>Bacillota</taxon>
        <taxon>Erysipelotrichia</taxon>
        <taxon>Erysipelotrichales</taxon>
        <taxon>Coprobacillaceae</taxon>
        <taxon>Catenibacterium</taxon>
    </lineage>
</organism>
<dbReference type="Proteomes" id="UP001196408">
    <property type="component" value="Unassembled WGS sequence"/>
</dbReference>
<keyword evidence="1" id="KW-0812">Transmembrane</keyword>
<dbReference type="EMBL" id="JAHOEF010000083">
    <property type="protein sequence ID" value="MBV3383505.1"/>
    <property type="molecule type" value="Genomic_DNA"/>
</dbReference>
<evidence type="ECO:0000256" key="1">
    <source>
        <dbReference type="SAM" id="Phobius"/>
    </source>
</evidence>
<evidence type="ECO:0000313" key="2">
    <source>
        <dbReference type="EMBL" id="MBV3383505.1"/>
    </source>
</evidence>
<evidence type="ECO:0000313" key="3">
    <source>
        <dbReference type="EMBL" id="MBV3393528.1"/>
    </source>
</evidence>
<feature type="transmembrane region" description="Helical" evidence="1">
    <location>
        <begin position="408"/>
        <end position="425"/>
    </location>
</feature>
<dbReference type="Proteomes" id="UP001197492">
    <property type="component" value="Unassembled WGS sequence"/>
</dbReference>
<keyword evidence="1" id="KW-0472">Membrane</keyword>
<keyword evidence="5" id="KW-1185">Reference proteome</keyword>
<gene>
    <name evidence="2" type="ORF">KSV97_09845</name>
    <name evidence="3" type="ORF">KSW06_09775</name>
</gene>
<evidence type="ECO:0008006" key="6">
    <source>
        <dbReference type="Google" id="ProtNLM"/>
    </source>
</evidence>
<dbReference type="AlphaFoldDB" id="A0AAW4MWD6"/>
<evidence type="ECO:0000313" key="5">
    <source>
        <dbReference type="Proteomes" id="UP001197492"/>
    </source>
</evidence>
<evidence type="ECO:0000313" key="4">
    <source>
        <dbReference type="Proteomes" id="UP001196408"/>
    </source>
</evidence>
<keyword evidence="1" id="KW-1133">Transmembrane helix</keyword>
<protein>
    <recommendedName>
        <fullName evidence="6">LXG domain-containing protein</fullName>
    </recommendedName>
</protein>
<comment type="caution">
    <text evidence="2">The sequence shown here is derived from an EMBL/GenBank/DDBJ whole genome shotgun (WGS) entry which is preliminary data.</text>
</comment>